<dbReference type="PROSITE" id="PS00284">
    <property type="entry name" value="SERPIN"/>
    <property type="match status" value="1"/>
</dbReference>
<evidence type="ECO:0000313" key="16">
    <source>
        <dbReference type="RefSeq" id="XP_030043783.1"/>
    </source>
</evidence>
<dbReference type="PANTHER" id="PTHR11461:SF49">
    <property type="entry name" value="PLASMINOGEN ACTIVATOR INHIBITOR 1"/>
    <property type="match status" value="1"/>
</dbReference>
<evidence type="ECO:0000313" key="15">
    <source>
        <dbReference type="Proteomes" id="UP000515156"/>
    </source>
</evidence>
<evidence type="ECO:0000256" key="9">
    <source>
        <dbReference type="ARBA" id="ARBA00041825"/>
    </source>
</evidence>
<evidence type="ECO:0000259" key="14">
    <source>
        <dbReference type="SMART" id="SM00093"/>
    </source>
</evidence>
<accession>A0A6P7WTQ6</accession>
<evidence type="ECO:0000256" key="6">
    <source>
        <dbReference type="ARBA" id="ARBA00022900"/>
    </source>
</evidence>
<evidence type="ECO:0000256" key="3">
    <source>
        <dbReference type="ARBA" id="ARBA00022525"/>
    </source>
</evidence>
<dbReference type="InParanoid" id="A0A6P7WTQ6"/>
<keyword evidence="7" id="KW-0325">Glycoprotein</keyword>
<name>A0A6P7WTQ6_9AMPH</name>
<dbReference type="GO" id="GO:0010757">
    <property type="term" value="P:negative regulation of plasminogen activation"/>
    <property type="evidence" value="ECO:0007669"/>
    <property type="project" value="TreeGrafter"/>
</dbReference>
<dbReference type="InterPro" id="IPR023796">
    <property type="entry name" value="Serpin_dom"/>
</dbReference>
<keyword evidence="5 13" id="KW-0732">Signal</keyword>
<dbReference type="GO" id="GO:0061044">
    <property type="term" value="P:negative regulation of vascular wound healing"/>
    <property type="evidence" value="ECO:0007669"/>
    <property type="project" value="TreeGrafter"/>
</dbReference>
<dbReference type="InterPro" id="IPR023795">
    <property type="entry name" value="Serpin_CS"/>
</dbReference>
<keyword evidence="6" id="KW-0722">Serine protease inhibitor</keyword>
<comment type="subunit">
    <text evidence="11">Forms a heterodimer with TMPRSS7. Interacts with VTN. Binds LRP1B; binding is followed by internalization and degradation. Interacts with PPP1CB. In complex with PLAU/uPA, interacts with PLAUR/uPAR. Interacts with SORL1 and LRP1, either alone or in complex with PLAU; these interactions are abolished in the presence of LRPAP1/RAP. The ternary complex composed of PLAUR-PLAU-PAI1 also interacts with SORL1. Interacts with PLAT/tPA. Also interacts with SORL1, when complexed to PLAT/tPA.</text>
</comment>
<dbReference type="FunFam" id="2.30.39.10:FF:000035">
    <property type="entry name" value="Serine protease inhibitor (serpin) 16"/>
    <property type="match status" value="1"/>
</dbReference>
<evidence type="ECO:0000256" key="4">
    <source>
        <dbReference type="ARBA" id="ARBA00022690"/>
    </source>
</evidence>
<dbReference type="GO" id="GO:0004867">
    <property type="term" value="F:serine-type endopeptidase inhibitor activity"/>
    <property type="evidence" value="ECO:0007669"/>
    <property type="project" value="UniProtKB-KW"/>
</dbReference>
<gene>
    <name evidence="16" type="primary">SERPINE1</name>
</gene>
<dbReference type="InterPro" id="IPR000215">
    <property type="entry name" value="Serpin_fam"/>
</dbReference>
<reference evidence="16" key="1">
    <citation type="submission" date="2025-08" db="UniProtKB">
        <authorList>
            <consortium name="RefSeq"/>
        </authorList>
    </citation>
    <scope>IDENTIFICATION</scope>
</reference>
<dbReference type="GO" id="GO:0030195">
    <property type="term" value="P:negative regulation of blood coagulation"/>
    <property type="evidence" value="ECO:0007669"/>
    <property type="project" value="UniProtKB-ARBA"/>
</dbReference>
<dbReference type="Proteomes" id="UP000515156">
    <property type="component" value="Chromosome 14"/>
</dbReference>
<dbReference type="OrthoDB" id="8179360at2759"/>
<dbReference type="KEGG" id="muo:115458099"/>
<dbReference type="FunFam" id="2.30.39.10:FF:000006">
    <property type="entry name" value="Plasminogen activator inhibitor 1"/>
    <property type="match status" value="1"/>
</dbReference>
<feature type="signal peptide" evidence="13">
    <location>
        <begin position="1"/>
        <end position="25"/>
    </location>
</feature>
<feature type="chain" id="PRO_5027864199" description="Plasminogen activator inhibitor 1" evidence="13">
    <location>
        <begin position="26"/>
        <end position="399"/>
    </location>
</feature>
<dbReference type="FunCoup" id="A0A6P7WTQ6">
    <property type="interactions" value="524"/>
</dbReference>
<evidence type="ECO:0000256" key="5">
    <source>
        <dbReference type="ARBA" id="ARBA00022729"/>
    </source>
</evidence>
<dbReference type="InterPro" id="IPR036186">
    <property type="entry name" value="Serpin_sf"/>
</dbReference>
<evidence type="ECO:0000256" key="10">
    <source>
        <dbReference type="ARBA" id="ARBA00043166"/>
    </source>
</evidence>
<comment type="similarity">
    <text evidence="2 12">Belongs to the serpin family.</text>
</comment>
<evidence type="ECO:0000256" key="2">
    <source>
        <dbReference type="ARBA" id="ARBA00009500"/>
    </source>
</evidence>
<dbReference type="SMART" id="SM00093">
    <property type="entry name" value="SERPIN"/>
    <property type="match status" value="1"/>
</dbReference>
<dbReference type="GO" id="GO:0033363">
    <property type="term" value="P:secretory granule organization"/>
    <property type="evidence" value="ECO:0007669"/>
    <property type="project" value="UniProtKB-ARBA"/>
</dbReference>
<evidence type="ECO:0000256" key="12">
    <source>
        <dbReference type="RuleBase" id="RU000411"/>
    </source>
</evidence>
<evidence type="ECO:0000256" key="7">
    <source>
        <dbReference type="ARBA" id="ARBA00023180"/>
    </source>
</evidence>
<proteinExistence type="inferred from homology"/>
<keyword evidence="3" id="KW-0964">Secreted</keyword>
<dbReference type="RefSeq" id="XP_030043783.1">
    <property type="nucleotide sequence ID" value="XM_030187923.1"/>
</dbReference>
<dbReference type="PANTHER" id="PTHR11461">
    <property type="entry name" value="SERINE PROTEASE INHIBITOR, SERPIN"/>
    <property type="match status" value="1"/>
</dbReference>
<feature type="domain" description="Serpin" evidence="14">
    <location>
        <begin position="37"/>
        <end position="399"/>
    </location>
</feature>
<evidence type="ECO:0000256" key="1">
    <source>
        <dbReference type="ARBA" id="ARBA00004613"/>
    </source>
</evidence>
<evidence type="ECO:0000256" key="13">
    <source>
        <dbReference type="SAM" id="SignalP"/>
    </source>
</evidence>
<evidence type="ECO:0000256" key="11">
    <source>
        <dbReference type="ARBA" id="ARBA00066062"/>
    </source>
</evidence>
<dbReference type="CTD" id="5054"/>
<comment type="subcellular location">
    <subcellularLocation>
        <location evidence="1">Secreted</location>
    </subcellularLocation>
</comment>
<dbReference type="GO" id="GO:0005615">
    <property type="term" value="C:extracellular space"/>
    <property type="evidence" value="ECO:0007669"/>
    <property type="project" value="InterPro"/>
</dbReference>
<keyword evidence="4" id="KW-0646">Protease inhibitor</keyword>
<evidence type="ECO:0000256" key="8">
    <source>
        <dbReference type="ARBA" id="ARBA00040523"/>
    </source>
</evidence>
<keyword evidence="15" id="KW-1185">Reference proteome</keyword>
<organism evidence="15 16">
    <name type="scientific">Microcaecilia unicolor</name>
    <dbReference type="NCBI Taxonomy" id="1415580"/>
    <lineage>
        <taxon>Eukaryota</taxon>
        <taxon>Metazoa</taxon>
        <taxon>Chordata</taxon>
        <taxon>Craniata</taxon>
        <taxon>Vertebrata</taxon>
        <taxon>Euteleostomi</taxon>
        <taxon>Amphibia</taxon>
        <taxon>Gymnophiona</taxon>
        <taxon>Siphonopidae</taxon>
        <taxon>Microcaecilia</taxon>
    </lineage>
</organism>
<dbReference type="FunFam" id="3.30.497.10:FF:000006">
    <property type="entry name" value="Plasminogen activator inhibitor 1"/>
    <property type="match status" value="1"/>
</dbReference>
<dbReference type="GeneID" id="115458099"/>
<dbReference type="Gene3D" id="3.30.497.10">
    <property type="entry name" value="Antithrombin, subunit I, domain 2"/>
    <property type="match status" value="1"/>
</dbReference>
<dbReference type="Pfam" id="PF00079">
    <property type="entry name" value="Serpin"/>
    <property type="match status" value="1"/>
</dbReference>
<sequence length="399" mass="44799">MKLFGIAITCLVFAVTMGAPRPSESSEISKLATDFGMRVFREIVNSSEDRNVAFSPYGVAAVLAMIQIGAKGNTKSQIKEAMKYGIEEKGVATALRKLRKEITGPLNLDVVNTADALFVQRDMKLVRGFLKKFLRAFHQMVKQVDFTEEETARSIINDWVKFRTEGMITDFLGENDLNELTRLVLVNAIYFKGMWKMPFPEKATHSRVFHKSDGSTVSALMMAQTAKFNYSEFVTPSGDYYDVIELPYHGETLSMLIAVPFQKEVPLSALTDIIDVELINHWKSRMQKVTRLLVLPKFSLESKVDLKEPLMNLGMTDLFDESLADFTNLCDEQALYVSQALQKVKIEVNESGTKAAASTAAIVYARMAPLEVIMDRPFLFVVRHNPTGSVLFMGQVMEP</sequence>
<dbReference type="AlphaFoldDB" id="A0A6P7WTQ6"/>
<dbReference type="GO" id="GO:0044706">
    <property type="term" value="P:multi-multicellular organism process"/>
    <property type="evidence" value="ECO:0007669"/>
    <property type="project" value="UniProtKB-ARBA"/>
</dbReference>
<protein>
    <recommendedName>
        <fullName evidence="8">Plasminogen activator inhibitor 1</fullName>
    </recommendedName>
    <alternativeName>
        <fullName evidence="9">Endothelial plasminogen activator inhibitor</fullName>
    </alternativeName>
    <alternativeName>
        <fullName evidence="10">Serpin E1</fullName>
    </alternativeName>
</protein>
<dbReference type="SUPFAM" id="SSF56574">
    <property type="entry name" value="Serpins"/>
    <property type="match status" value="1"/>
</dbReference>
<dbReference type="InterPro" id="IPR042185">
    <property type="entry name" value="Serpin_sf_2"/>
</dbReference>
<dbReference type="Gene3D" id="2.30.39.10">
    <property type="entry name" value="Alpha-1-antitrypsin, domain 1"/>
    <property type="match status" value="1"/>
</dbReference>
<dbReference type="InterPro" id="IPR042178">
    <property type="entry name" value="Serpin_sf_1"/>
</dbReference>